<gene>
    <name evidence="9" type="ORF">RU93_GL001303</name>
</gene>
<comment type="subcellular location">
    <subcellularLocation>
        <location evidence="1 7">Cell membrane</location>
        <topology evidence="1 7">Multi-pass membrane protein</topology>
    </subcellularLocation>
</comment>
<evidence type="ECO:0000313" key="9">
    <source>
        <dbReference type="EMBL" id="OJG08946.1"/>
    </source>
</evidence>
<keyword evidence="10" id="KW-1185">Reference proteome</keyword>
<evidence type="ECO:0000256" key="7">
    <source>
        <dbReference type="RuleBase" id="RU363032"/>
    </source>
</evidence>
<organism evidence="9 10">
    <name type="scientific">Enterococcus aquimarinus</name>
    <dbReference type="NCBI Taxonomy" id="328396"/>
    <lineage>
        <taxon>Bacteria</taxon>
        <taxon>Bacillati</taxon>
        <taxon>Bacillota</taxon>
        <taxon>Bacilli</taxon>
        <taxon>Lactobacillales</taxon>
        <taxon>Enterococcaceae</taxon>
        <taxon>Enterococcus</taxon>
    </lineage>
</organism>
<evidence type="ECO:0000256" key="4">
    <source>
        <dbReference type="ARBA" id="ARBA00022692"/>
    </source>
</evidence>
<evidence type="ECO:0000256" key="2">
    <source>
        <dbReference type="ARBA" id="ARBA00022448"/>
    </source>
</evidence>
<keyword evidence="3" id="KW-1003">Cell membrane</keyword>
<feature type="transmembrane region" description="Helical" evidence="7">
    <location>
        <begin position="129"/>
        <end position="150"/>
    </location>
</feature>
<dbReference type="GO" id="GO:0055085">
    <property type="term" value="P:transmembrane transport"/>
    <property type="evidence" value="ECO:0007669"/>
    <property type="project" value="InterPro"/>
</dbReference>
<dbReference type="InterPro" id="IPR035906">
    <property type="entry name" value="MetI-like_sf"/>
</dbReference>
<proteinExistence type="inferred from homology"/>
<dbReference type="PROSITE" id="PS50928">
    <property type="entry name" value="ABC_TM1"/>
    <property type="match status" value="1"/>
</dbReference>
<evidence type="ECO:0000256" key="1">
    <source>
        <dbReference type="ARBA" id="ARBA00004651"/>
    </source>
</evidence>
<dbReference type="GO" id="GO:0005886">
    <property type="term" value="C:plasma membrane"/>
    <property type="evidence" value="ECO:0007669"/>
    <property type="project" value="UniProtKB-SubCell"/>
</dbReference>
<dbReference type="AlphaFoldDB" id="A0A1L8QNE5"/>
<dbReference type="STRING" id="328396.RU93_GL001303"/>
<reference evidence="9 10" key="1">
    <citation type="submission" date="2014-12" db="EMBL/GenBank/DDBJ databases">
        <title>Draft genome sequences of 29 type strains of Enterococci.</title>
        <authorList>
            <person name="Zhong Z."/>
            <person name="Sun Z."/>
            <person name="Liu W."/>
            <person name="Zhang W."/>
            <person name="Zhang H."/>
        </authorList>
    </citation>
    <scope>NUCLEOTIDE SEQUENCE [LARGE SCALE GENOMIC DNA]</scope>
    <source>
        <strain evidence="9 10">DSM 17690</strain>
    </source>
</reference>
<dbReference type="Gene3D" id="1.10.3720.10">
    <property type="entry name" value="MetI-like"/>
    <property type="match status" value="1"/>
</dbReference>
<feature type="transmembrane region" description="Helical" evidence="7">
    <location>
        <begin position="27"/>
        <end position="50"/>
    </location>
</feature>
<evidence type="ECO:0000256" key="5">
    <source>
        <dbReference type="ARBA" id="ARBA00022989"/>
    </source>
</evidence>
<dbReference type="CDD" id="cd06261">
    <property type="entry name" value="TM_PBP2"/>
    <property type="match status" value="1"/>
</dbReference>
<accession>A0A1L8QNE5</accession>
<dbReference type="EMBL" id="JXKD01000024">
    <property type="protein sequence ID" value="OJG08946.1"/>
    <property type="molecule type" value="Genomic_DNA"/>
</dbReference>
<sequence length="165" mass="17860">MGMSIPTYAAIVPLFAMFNKLQLLDSYIAVIIAHVVFALPMTVFILAGFFSTIPKELEEAAIMDGCSVIQSFFKIILPVAKSSVVTVAVINFINIWNDLLFAQVFLTAENKMPLPVALTTFADLDSVDYTGLLAAVVLSVIPTIVIYIILHDQIMDGMTSGAVKG</sequence>
<keyword evidence="9" id="KW-0762">Sugar transport</keyword>
<feature type="transmembrane region" description="Helical" evidence="7">
    <location>
        <begin position="71"/>
        <end position="96"/>
    </location>
</feature>
<dbReference type="PANTHER" id="PTHR43744:SF12">
    <property type="entry name" value="ABC TRANSPORTER PERMEASE PROTEIN MG189-RELATED"/>
    <property type="match status" value="1"/>
</dbReference>
<evidence type="ECO:0000313" key="10">
    <source>
        <dbReference type="Proteomes" id="UP000182149"/>
    </source>
</evidence>
<comment type="caution">
    <text evidence="9">The sequence shown here is derived from an EMBL/GenBank/DDBJ whole genome shotgun (WGS) entry which is preliminary data.</text>
</comment>
<comment type="similarity">
    <text evidence="7">Belongs to the binding-protein-dependent transport system permease family.</text>
</comment>
<dbReference type="Proteomes" id="UP000182149">
    <property type="component" value="Unassembled WGS sequence"/>
</dbReference>
<evidence type="ECO:0000259" key="8">
    <source>
        <dbReference type="PROSITE" id="PS50928"/>
    </source>
</evidence>
<keyword evidence="5 7" id="KW-1133">Transmembrane helix</keyword>
<protein>
    <submittedName>
        <fullName evidence="9">ABC-type sugar transport system permease component</fullName>
    </submittedName>
</protein>
<evidence type="ECO:0000256" key="6">
    <source>
        <dbReference type="ARBA" id="ARBA00023136"/>
    </source>
</evidence>
<keyword evidence="4 7" id="KW-0812">Transmembrane</keyword>
<dbReference type="InterPro" id="IPR000515">
    <property type="entry name" value="MetI-like"/>
</dbReference>
<feature type="domain" description="ABC transmembrane type-1" evidence="8">
    <location>
        <begin position="1"/>
        <end position="150"/>
    </location>
</feature>
<dbReference type="Pfam" id="PF00528">
    <property type="entry name" value="BPD_transp_1"/>
    <property type="match status" value="1"/>
</dbReference>
<name>A0A1L8QNE5_9ENTE</name>
<keyword evidence="6 7" id="KW-0472">Membrane</keyword>
<dbReference type="SUPFAM" id="SSF161098">
    <property type="entry name" value="MetI-like"/>
    <property type="match status" value="1"/>
</dbReference>
<keyword evidence="2 7" id="KW-0813">Transport</keyword>
<dbReference type="PANTHER" id="PTHR43744">
    <property type="entry name" value="ABC TRANSPORTER PERMEASE PROTEIN MG189-RELATED-RELATED"/>
    <property type="match status" value="1"/>
</dbReference>
<evidence type="ECO:0000256" key="3">
    <source>
        <dbReference type="ARBA" id="ARBA00022475"/>
    </source>
</evidence>